<feature type="domain" description="HTH cro/C1-type" evidence="1">
    <location>
        <begin position="19"/>
        <end position="52"/>
    </location>
</feature>
<comment type="caution">
    <text evidence="2">The sequence shown here is derived from an EMBL/GenBank/DDBJ whole genome shotgun (WGS) entry which is preliminary data.</text>
</comment>
<evidence type="ECO:0000313" key="3">
    <source>
        <dbReference type="Proteomes" id="UP000246050"/>
    </source>
</evidence>
<dbReference type="SUPFAM" id="SSF47413">
    <property type="entry name" value="lambda repressor-like DNA-binding domains"/>
    <property type="match status" value="1"/>
</dbReference>
<dbReference type="GO" id="GO:0003677">
    <property type="term" value="F:DNA binding"/>
    <property type="evidence" value="ECO:0007669"/>
    <property type="project" value="InterPro"/>
</dbReference>
<reference evidence="2 3" key="1">
    <citation type="submission" date="2018-05" db="EMBL/GenBank/DDBJ databases">
        <title>Micromonosporas from Atacama Desert.</title>
        <authorList>
            <person name="Carro L."/>
            <person name="Golinska P."/>
            <person name="Klenk H.-P."/>
            <person name="Goodfellow M."/>
        </authorList>
    </citation>
    <scope>NUCLEOTIDE SEQUENCE [LARGE SCALE GENOMIC DNA]</scope>
    <source>
        <strain evidence="2 3">4G51</strain>
    </source>
</reference>
<evidence type="ECO:0000313" key="2">
    <source>
        <dbReference type="EMBL" id="PWR15095.1"/>
    </source>
</evidence>
<organism evidence="2 3">
    <name type="scientific">Micromonospora sicca</name>
    <dbReference type="NCBI Taxonomy" id="2202420"/>
    <lineage>
        <taxon>Bacteria</taxon>
        <taxon>Bacillati</taxon>
        <taxon>Actinomycetota</taxon>
        <taxon>Actinomycetes</taxon>
        <taxon>Micromonosporales</taxon>
        <taxon>Micromonosporaceae</taxon>
        <taxon>Micromonospora</taxon>
    </lineage>
</organism>
<gene>
    <name evidence="2" type="ORF">DKT69_12815</name>
</gene>
<dbReference type="CDD" id="cd00093">
    <property type="entry name" value="HTH_XRE"/>
    <property type="match status" value="1"/>
</dbReference>
<proteinExistence type="predicted"/>
<evidence type="ECO:0000259" key="1">
    <source>
        <dbReference type="PROSITE" id="PS50943"/>
    </source>
</evidence>
<protein>
    <submittedName>
        <fullName evidence="2">Transcriptional regulator</fullName>
    </submittedName>
</protein>
<accession>A0A317DQ65</accession>
<dbReference type="AlphaFoldDB" id="A0A317DQ65"/>
<dbReference type="EMBL" id="QGKS01000196">
    <property type="protein sequence ID" value="PWR15095.1"/>
    <property type="molecule type" value="Genomic_DNA"/>
</dbReference>
<dbReference type="Pfam" id="PF01381">
    <property type="entry name" value="HTH_3"/>
    <property type="match status" value="1"/>
</dbReference>
<dbReference type="PROSITE" id="PS50943">
    <property type="entry name" value="HTH_CROC1"/>
    <property type="match status" value="1"/>
</dbReference>
<dbReference type="Proteomes" id="UP000246050">
    <property type="component" value="Unassembled WGS sequence"/>
</dbReference>
<dbReference type="OrthoDB" id="4509586at2"/>
<dbReference type="RefSeq" id="WP_109801797.1">
    <property type="nucleotide sequence ID" value="NZ_QGKS01000196.1"/>
</dbReference>
<dbReference type="Gene3D" id="1.10.260.40">
    <property type="entry name" value="lambda repressor-like DNA-binding domains"/>
    <property type="match status" value="1"/>
</dbReference>
<dbReference type="InterPro" id="IPR001387">
    <property type="entry name" value="Cro/C1-type_HTH"/>
</dbReference>
<dbReference type="InterPro" id="IPR010982">
    <property type="entry name" value="Lambda_DNA-bd_dom_sf"/>
</dbReference>
<name>A0A317DQ65_9ACTN</name>
<sequence>MAGRGRSARQRGEVTGYLIKLIRESIPLTQERLAVELGVDRVTVQSWESGRRPFTAVPLGQAIGVRHRLGRLGANATLLAALDDAAEADVILAAVLHEQVDRSDIAEQPLGWSVLTHRLTDLVLWAVLGQTPTFARGLPAAHPRRGPVAPGPALPIEEQRTFFAHLHVLAERAATRREPSVLLHRQACFLAGMDPTRTAAGWLAQNTTRARRLTTFHTWSPLWPDARSVVTSLANQGDPEPLRDFIARAHPDDACERAALNYSAYWVGEIPYRQRDDSFMPGALADWHGSILFRHLVQRLDPAHPFVDLNIHNIWALLAARRSLALDNLAASRALLDRSVRLLDSDQISAQSRQELTSIVYSLRADGFTGTGTGR</sequence>